<feature type="chain" id="PRO_5012047664" description="Outer membrane protein beta-barrel domain-containing protein" evidence="1">
    <location>
        <begin position="22"/>
        <end position="248"/>
    </location>
</feature>
<evidence type="ECO:0000313" key="2">
    <source>
        <dbReference type="EMBL" id="SHF78337.1"/>
    </source>
</evidence>
<sequence length="248" mass="27276">MKRIFFLLALSCLFQHVNAQAGDAANNEHYIPFTIIKWNPSSLYFGKIGLMGEYNFKKKKSVTFNIGIPISKTTSVRIDDKDREVEMKTFSVMGGYRMYLGNAAMAGMYFEPYLKYVKSDGSTILDTDLDGKPTNFATTSAYKGFGVGAQLGVQFLIAKRVVIDFFFLGPEANSATHKVVMHDITSTDPWDAQDAADAQAEINSSIGDLPIIGDKLNVVVDPNAKTVSSDYSGFLPGLRFGLSIGVRF</sequence>
<dbReference type="OrthoDB" id="1118958at2"/>
<accession>A0A1M5EGM6</accession>
<evidence type="ECO:0000313" key="3">
    <source>
        <dbReference type="Proteomes" id="UP000184048"/>
    </source>
</evidence>
<dbReference type="EMBL" id="FQUU01000018">
    <property type="protein sequence ID" value="SHF78337.1"/>
    <property type="molecule type" value="Genomic_DNA"/>
</dbReference>
<dbReference type="STRING" id="1121884.SAMN02745131_03518"/>
<dbReference type="AlphaFoldDB" id="A0A1M5EGM6"/>
<organism evidence="2 3">
    <name type="scientific">Flavisolibacter ginsengisoli DSM 18119</name>
    <dbReference type="NCBI Taxonomy" id="1121884"/>
    <lineage>
        <taxon>Bacteria</taxon>
        <taxon>Pseudomonadati</taxon>
        <taxon>Bacteroidota</taxon>
        <taxon>Chitinophagia</taxon>
        <taxon>Chitinophagales</taxon>
        <taxon>Chitinophagaceae</taxon>
        <taxon>Flavisolibacter</taxon>
    </lineage>
</organism>
<proteinExistence type="predicted"/>
<dbReference type="Proteomes" id="UP000184048">
    <property type="component" value="Unassembled WGS sequence"/>
</dbReference>
<keyword evidence="1" id="KW-0732">Signal</keyword>
<protein>
    <recommendedName>
        <fullName evidence="4">Outer membrane protein beta-barrel domain-containing protein</fullName>
    </recommendedName>
</protein>
<keyword evidence="3" id="KW-1185">Reference proteome</keyword>
<gene>
    <name evidence="2" type="ORF">SAMN02745131_03518</name>
</gene>
<reference evidence="2 3" key="1">
    <citation type="submission" date="2016-11" db="EMBL/GenBank/DDBJ databases">
        <authorList>
            <person name="Jaros S."/>
            <person name="Januszkiewicz K."/>
            <person name="Wedrychowicz H."/>
        </authorList>
    </citation>
    <scope>NUCLEOTIDE SEQUENCE [LARGE SCALE GENOMIC DNA]</scope>
    <source>
        <strain evidence="2 3">DSM 18119</strain>
    </source>
</reference>
<evidence type="ECO:0008006" key="4">
    <source>
        <dbReference type="Google" id="ProtNLM"/>
    </source>
</evidence>
<name>A0A1M5EGM6_9BACT</name>
<dbReference type="RefSeq" id="WP_072836642.1">
    <property type="nucleotide sequence ID" value="NZ_FQUU01000018.1"/>
</dbReference>
<evidence type="ECO:0000256" key="1">
    <source>
        <dbReference type="SAM" id="SignalP"/>
    </source>
</evidence>
<feature type="signal peptide" evidence="1">
    <location>
        <begin position="1"/>
        <end position="21"/>
    </location>
</feature>